<sequence length="101" mass="10963">MPAHPRYVDARDEAGRPVRVPFIVYEFFAHPAGSTVAFAFTSLSALVAALGDNQPWVATSLGPLAEDVRGRGMTVLLDPRVAPGQSNWRPEDLAAYAREAR</sequence>
<gene>
    <name evidence="1" type="ORF">WN71_018530</name>
</gene>
<dbReference type="AlphaFoldDB" id="A0A1J4NZ18"/>
<accession>A0A1J4NZ18</accession>
<dbReference type="Proteomes" id="UP000034196">
    <property type="component" value="Unassembled WGS sequence"/>
</dbReference>
<protein>
    <recommendedName>
        <fullName evidence="3">SseB protein N-terminal domain-containing protein</fullName>
    </recommendedName>
</protein>
<proteinExistence type="predicted"/>
<dbReference type="NCBIfam" id="NF042914">
    <property type="entry name" value="SAV915_dom"/>
    <property type="match status" value="1"/>
</dbReference>
<evidence type="ECO:0000313" key="1">
    <source>
        <dbReference type="EMBL" id="OIJ66422.1"/>
    </source>
</evidence>
<reference evidence="1" key="1">
    <citation type="submission" date="2016-10" db="EMBL/GenBank/DDBJ databases">
        <title>Genome sequence of Streptomyces mangrovisoli MUSC 149.</title>
        <authorList>
            <person name="Lee L.-H."/>
            <person name="Ser H.-L."/>
        </authorList>
    </citation>
    <scope>NUCLEOTIDE SEQUENCE [LARGE SCALE GENOMIC DNA]</scope>
    <source>
        <strain evidence="1">MUSC 149</strain>
    </source>
</reference>
<evidence type="ECO:0008006" key="3">
    <source>
        <dbReference type="Google" id="ProtNLM"/>
    </source>
</evidence>
<comment type="caution">
    <text evidence="1">The sequence shown here is derived from an EMBL/GenBank/DDBJ whole genome shotgun (WGS) entry which is preliminary data.</text>
</comment>
<keyword evidence="2" id="KW-1185">Reference proteome</keyword>
<dbReference type="EMBL" id="LAVA02000040">
    <property type="protein sequence ID" value="OIJ66422.1"/>
    <property type="molecule type" value="Genomic_DNA"/>
</dbReference>
<dbReference type="InterPro" id="IPR049975">
    <property type="entry name" value="SAV_915-like_dom"/>
</dbReference>
<organism evidence="1 2">
    <name type="scientific">Streptomyces mangrovisoli</name>
    <dbReference type="NCBI Taxonomy" id="1428628"/>
    <lineage>
        <taxon>Bacteria</taxon>
        <taxon>Bacillati</taxon>
        <taxon>Actinomycetota</taxon>
        <taxon>Actinomycetes</taxon>
        <taxon>Kitasatosporales</taxon>
        <taxon>Streptomycetaceae</taxon>
        <taxon>Streptomyces</taxon>
    </lineage>
</organism>
<evidence type="ECO:0000313" key="2">
    <source>
        <dbReference type="Proteomes" id="UP000034196"/>
    </source>
</evidence>
<dbReference type="OrthoDB" id="3256619at2"/>
<name>A0A1J4NZ18_9ACTN</name>
<dbReference type="STRING" id="1428628.WN71_018530"/>